<protein>
    <submittedName>
        <fullName evidence="2">Uncharacterized protein</fullName>
    </submittedName>
</protein>
<evidence type="ECO:0000313" key="2">
    <source>
        <dbReference type="EMBL" id="TQJ03981.1"/>
    </source>
</evidence>
<keyword evidence="3" id="KW-1185">Reference proteome</keyword>
<evidence type="ECO:0000256" key="1">
    <source>
        <dbReference type="SAM" id="Phobius"/>
    </source>
</evidence>
<feature type="transmembrane region" description="Helical" evidence="1">
    <location>
        <begin position="76"/>
        <end position="93"/>
    </location>
</feature>
<comment type="caution">
    <text evidence="2">The sequence shown here is derived from an EMBL/GenBank/DDBJ whole genome shotgun (WGS) entry which is preliminary data.</text>
</comment>
<dbReference type="AlphaFoldDB" id="A0A542DLK9"/>
<keyword evidence="1" id="KW-0812">Transmembrane</keyword>
<accession>A0A542DLK9</accession>
<keyword evidence="1" id="KW-1133">Transmembrane helix</keyword>
<proteinExistence type="predicted"/>
<dbReference type="Proteomes" id="UP000320876">
    <property type="component" value="Unassembled WGS sequence"/>
</dbReference>
<dbReference type="EMBL" id="VFML01000001">
    <property type="protein sequence ID" value="TQJ03981.1"/>
    <property type="molecule type" value="Genomic_DNA"/>
</dbReference>
<keyword evidence="1" id="KW-0472">Membrane</keyword>
<name>A0A542DLK9_AMYCI</name>
<sequence length="108" mass="11920">MKMSEILLLSILNTSFLAALIFSLSPFIGPTSAGVTALLCWFSTGILNNLVPPSMNYTPTIAYRLPLPDQWPADRWWYPVVLGFVAIVTHAVTRGSTSFAQRTFVRDG</sequence>
<organism evidence="2 3">
    <name type="scientific">Amycolatopsis cihanbeyliensis</name>
    <dbReference type="NCBI Taxonomy" id="1128664"/>
    <lineage>
        <taxon>Bacteria</taxon>
        <taxon>Bacillati</taxon>
        <taxon>Actinomycetota</taxon>
        <taxon>Actinomycetes</taxon>
        <taxon>Pseudonocardiales</taxon>
        <taxon>Pseudonocardiaceae</taxon>
        <taxon>Amycolatopsis</taxon>
    </lineage>
</organism>
<evidence type="ECO:0000313" key="3">
    <source>
        <dbReference type="Proteomes" id="UP000320876"/>
    </source>
</evidence>
<gene>
    <name evidence="2" type="ORF">FB471_3758</name>
</gene>
<reference evidence="2 3" key="1">
    <citation type="submission" date="2019-06" db="EMBL/GenBank/DDBJ databases">
        <title>Sequencing the genomes of 1000 actinobacteria strains.</title>
        <authorList>
            <person name="Klenk H.-P."/>
        </authorList>
    </citation>
    <scope>NUCLEOTIDE SEQUENCE [LARGE SCALE GENOMIC DNA]</scope>
    <source>
        <strain evidence="2 3">DSM 45679</strain>
    </source>
</reference>